<dbReference type="EMBL" id="JAQQPM010000004">
    <property type="protein sequence ID" value="KAK2071161.1"/>
    <property type="molecule type" value="Genomic_DNA"/>
</dbReference>
<feature type="region of interest" description="Disordered" evidence="11">
    <location>
        <begin position="439"/>
        <end position="467"/>
    </location>
</feature>
<evidence type="ECO:0000313" key="13">
    <source>
        <dbReference type="EMBL" id="KAK2071161.1"/>
    </source>
</evidence>
<dbReference type="InterPro" id="IPR013087">
    <property type="entry name" value="Znf_C2H2_type"/>
</dbReference>
<evidence type="ECO:0000256" key="5">
    <source>
        <dbReference type="ARBA" id="ARBA00022833"/>
    </source>
</evidence>
<dbReference type="GO" id="GO:0008270">
    <property type="term" value="F:zinc ion binding"/>
    <property type="evidence" value="ECO:0007669"/>
    <property type="project" value="UniProtKB-KW"/>
</dbReference>
<gene>
    <name evidence="13" type="ORF">P8C59_005608</name>
</gene>
<keyword evidence="5" id="KW-0862">Zinc</keyword>
<evidence type="ECO:0000256" key="9">
    <source>
        <dbReference type="ARBA" id="ARBA00038474"/>
    </source>
</evidence>
<protein>
    <recommendedName>
        <fullName evidence="12">C2H2-type domain-containing protein</fullName>
    </recommendedName>
</protein>
<name>A0AAD9MFN4_9PEZI</name>
<keyword evidence="14" id="KW-1185">Reference proteome</keyword>
<dbReference type="Gene3D" id="3.30.160.60">
    <property type="entry name" value="Classic Zinc Finger"/>
    <property type="match status" value="2"/>
</dbReference>
<dbReference type="AlphaFoldDB" id="A0AAD9MFN4"/>
<evidence type="ECO:0000256" key="6">
    <source>
        <dbReference type="ARBA" id="ARBA00023015"/>
    </source>
</evidence>
<keyword evidence="8" id="KW-0539">Nucleus</keyword>
<evidence type="ECO:0000256" key="10">
    <source>
        <dbReference type="PROSITE-ProRule" id="PRU00042"/>
    </source>
</evidence>
<feature type="domain" description="C2H2-type" evidence="12">
    <location>
        <begin position="393"/>
        <end position="420"/>
    </location>
</feature>
<organism evidence="13 14">
    <name type="scientific">Phyllachora maydis</name>
    <dbReference type="NCBI Taxonomy" id="1825666"/>
    <lineage>
        <taxon>Eukaryota</taxon>
        <taxon>Fungi</taxon>
        <taxon>Dikarya</taxon>
        <taxon>Ascomycota</taxon>
        <taxon>Pezizomycotina</taxon>
        <taxon>Sordariomycetes</taxon>
        <taxon>Sordariomycetidae</taxon>
        <taxon>Phyllachorales</taxon>
        <taxon>Phyllachoraceae</taxon>
        <taxon>Phyllachora</taxon>
    </lineage>
</organism>
<evidence type="ECO:0000256" key="8">
    <source>
        <dbReference type="ARBA" id="ARBA00023242"/>
    </source>
</evidence>
<feature type="region of interest" description="Disordered" evidence="11">
    <location>
        <begin position="72"/>
        <end position="95"/>
    </location>
</feature>
<evidence type="ECO:0000256" key="1">
    <source>
        <dbReference type="ARBA" id="ARBA00004123"/>
    </source>
</evidence>
<dbReference type="Proteomes" id="UP001217918">
    <property type="component" value="Unassembled WGS sequence"/>
</dbReference>
<dbReference type="SUPFAM" id="SSF57667">
    <property type="entry name" value="beta-beta-alpha zinc fingers"/>
    <property type="match status" value="1"/>
</dbReference>
<sequence length="467" mass="49393">MTMAIDAAQQQRFGPLPFHDMSYSSHPQLTSPWAPSTSAALPQPQSSSHQALFVASPDANSLPHLNLSSLKHAHAHAHPQPSTSTTTRTSTTTSYASVPATAASAGSPAMADLYARPGLLSAPQDLLGLSGRMPHPAASSAAAYDPTVFTTAGATPVSASFAPSPAPYDQMGYAAAPLRPPTTAAAFSLHPDANSRRYSAQSLPSQQQQQQQKQQQQQPPPPPQPQSQSQTQSQHHHPHHHDDRKSFQDALEASHGMLSMSQETPRNIYDVRQGQRIAATAARGGSGADGYGFPTAPPHSASSSLSSSTSFSGYYGASHSGGGSVDGSVSDYSTGGSDIESLSGRLPRPAAHGGGAGGGMLHHHHHHHHPPPAPQSMMGSFNSKMQSSTLKKHKCKVCDKRFTRPSSLQTHMYSHTGEKPFSCEVEGCGRHFSVVSNLRRHRKVHKGQAESQAETPSDAGSEDHQSE</sequence>
<dbReference type="SMART" id="SM00355">
    <property type="entry name" value="ZnF_C2H2"/>
    <property type="match status" value="2"/>
</dbReference>
<keyword evidence="6" id="KW-0805">Transcription regulation</keyword>
<comment type="similarity">
    <text evidence="9">Belongs to the sal C2H2-type zinc-finger protein family.</text>
</comment>
<keyword evidence="7" id="KW-0804">Transcription</keyword>
<feature type="compositionally biased region" description="Low complexity" evidence="11">
    <location>
        <begin position="300"/>
        <end position="318"/>
    </location>
</feature>
<dbReference type="GO" id="GO:0005634">
    <property type="term" value="C:nucleus"/>
    <property type="evidence" value="ECO:0007669"/>
    <property type="project" value="UniProtKB-SubCell"/>
</dbReference>
<comment type="caution">
    <text evidence="13">The sequence shown here is derived from an EMBL/GenBank/DDBJ whole genome shotgun (WGS) entry which is preliminary data.</text>
</comment>
<evidence type="ECO:0000256" key="4">
    <source>
        <dbReference type="ARBA" id="ARBA00022771"/>
    </source>
</evidence>
<comment type="subcellular location">
    <subcellularLocation>
        <location evidence="1">Nucleus</location>
    </subcellularLocation>
</comment>
<dbReference type="FunFam" id="3.30.160.60:FF:001102">
    <property type="entry name" value="Transcription factor IIIA"/>
    <property type="match status" value="1"/>
</dbReference>
<feature type="compositionally biased region" description="Low complexity" evidence="11">
    <location>
        <begin position="201"/>
        <end position="217"/>
    </location>
</feature>
<dbReference type="PANTHER" id="PTHR23233:SF84">
    <property type="entry name" value="FI23031P1"/>
    <property type="match status" value="1"/>
</dbReference>
<dbReference type="PROSITE" id="PS50157">
    <property type="entry name" value="ZINC_FINGER_C2H2_2"/>
    <property type="match status" value="2"/>
</dbReference>
<dbReference type="Pfam" id="PF00096">
    <property type="entry name" value="zf-C2H2"/>
    <property type="match status" value="2"/>
</dbReference>
<evidence type="ECO:0000256" key="3">
    <source>
        <dbReference type="ARBA" id="ARBA00022737"/>
    </source>
</evidence>
<evidence type="ECO:0000259" key="12">
    <source>
        <dbReference type="PROSITE" id="PS50157"/>
    </source>
</evidence>
<accession>A0AAD9MFN4</accession>
<dbReference type="FunFam" id="3.30.160.60:FF:000793">
    <property type="entry name" value="C2H2 finger domain protein FlbC"/>
    <property type="match status" value="1"/>
</dbReference>
<feature type="compositionally biased region" description="Basic residues" evidence="11">
    <location>
        <begin position="361"/>
        <end position="370"/>
    </location>
</feature>
<keyword evidence="4 10" id="KW-0863">Zinc-finger</keyword>
<feature type="region of interest" description="Disordered" evidence="11">
    <location>
        <begin position="14"/>
        <end position="55"/>
    </location>
</feature>
<dbReference type="GO" id="GO:0000978">
    <property type="term" value="F:RNA polymerase II cis-regulatory region sequence-specific DNA binding"/>
    <property type="evidence" value="ECO:0007669"/>
    <property type="project" value="TreeGrafter"/>
</dbReference>
<dbReference type="InterPro" id="IPR051565">
    <property type="entry name" value="Sal_C2H2-zinc-finger"/>
</dbReference>
<feature type="domain" description="C2H2-type" evidence="12">
    <location>
        <begin position="421"/>
        <end position="450"/>
    </location>
</feature>
<dbReference type="GO" id="GO:0000981">
    <property type="term" value="F:DNA-binding transcription factor activity, RNA polymerase II-specific"/>
    <property type="evidence" value="ECO:0007669"/>
    <property type="project" value="TreeGrafter"/>
</dbReference>
<feature type="region of interest" description="Disordered" evidence="11">
    <location>
        <begin position="282"/>
        <end position="376"/>
    </location>
</feature>
<dbReference type="PANTHER" id="PTHR23233">
    <property type="entry name" value="SAL-LIKE PROTEIN"/>
    <property type="match status" value="1"/>
</dbReference>
<feature type="region of interest" description="Disordered" evidence="11">
    <location>
        <begin position="195"/>
        <end position="247"/>
    </location>
</feature>
<proteinExistence type="inferred from homology"/>
<keyword evidence="3" id="KW-0677">Repeat</keyword>
<feature type="compositionally biased region" description="Polar residues" evidence="11">
    <location>
        <begin position="22"/>
        <end position="50"/>
    </location>
</feature>
<dbReference type="PROSITE" id="PS00028">
    <property type="entry name" value="ZINC_FINGER_C2H2_1"/>
    <property type="match status" value="2"/>
</dbReference>
<evidence type="ECO:0000256" key="2">
    <source>
        <dbReference type="ARBA" id="ARBA00022723"/>
    </source>
</evidence>
<feature type="compositionally biased region" description="Low complexity" evidence="11">
    <location>
        <begin position="82"/>
        <end position="95"/>
    </location>
</feature>
<keyword evidence="2" id="KW-0479">Metal-binding</keyword>
<evidence type="ECO:0000256" key="11">
    <source>
        <dbReference type="SAM" id="MobiDB-lite"/>
    </source>
</evidence>
<evidence type="ECO:0000256" key="7">
    <source>
        <dbReference type="ARBA" id="ARBA00023163"/>
    </source>
</evidence>
<feature type="compositionally biased region" description="Low complexity" evidence="11">
    <location>
        <begin position="326"/>
        <end position="351"/>
    </location>
</feature>
<dbReference type="InterPro" id="IPR036236">
    <property type="entry name" value="Znf_C2H2_sf"/>
</dbReference>
<evidence type="ECO:0000313" key="14">
    <source>
        <dbReference type="Proteomes" id="UP001217918"/>
    </source>
</evidence>
<reference evidence="13" key="1">
    <citation type="journal article" date="2023" name="Mol. Plant Microbe Interact.">
        <title>Elucidating the Obligate Nature and Biological Capacity of an Invasive Fungal Corn Pathogen.</title>
        <authorList>
            <person name="MacCready J.S."/>
            <person name="Roggenkamp E.M."/>
            <person name="Gdanetz K."/>
            <person name="Chilvers M.I."/>
        </authorList>
    </citation>
    <scope>NUCLEOTIDE SEQUENCE</scope>
    <source>
        <strain evidence="13">PM02</strain>
    </source>
</reference>